<evidence type="ECO:0000259" key="4">
    <source>
        <dbReference type="PROSITE" id="PS01124"/>
    </source>
</evidence>
<reference evidence="5 6" key="1">
    <citation type="submission" date="2019-04" db="EMBL/GenBank/DDBJ databases">
        <authorList>
            <person name="Van Vliet M D."/>
        </authorList>
    </citation>
    <scope>NUCLEOTIDE SEQUENCE [LARGE SCALE GENOMIC DNA]</scope>
    <source>
        <strain evidence="5 6">F1</strain>
    </source>
</reference>
<gene>
    <name evidence="5" type="primary">rhaS_6</name>
    <name evidence="5" type="ORF">PDESU_03680</name>
</gene>
<dbReference type="InterPro" id="IPR018060">
    <property type="entry name" value="HTH_AraC"/>
</dbReference>
<evidence type="ECO:0000256" key="2">
    <source>
        <dbReference type="ARBA" id="ARBA00023125"/>
    </source>
</evidence>
<sequence length="278" mass="31251">MKSVFWQTKPYENVFRINRQPELVFRWHHHTYWEIFGVVTGEGQVLIGDCQQHVQAGEVYVVAPGVPHSFFALTNPEQEQKAGDFLIFVIDLDAMGPLAGEARLQRWEKAAKGGLCYRGEAAREALDLLAFAEQKEGLPQTIAALQVVEHLMTTRHGGALSGFALTENVSQRDTERIERVLEDLHHRFAEPVSLPELAAAHGMSEKTLARIFKKSTGQTVVEYLNRLRISTACQRLTATDQLVTQIAYDCGFGSLSSFNRMFRRYQNTTPSACRKSAP</sequence>
<dbReference type="PROSITE" id="PS00041">
    <property type="entry name" value="HTH_ARAC_FAMILY_1"/>
    <property type="match status" value="1"/>
</dbReference>
<dbReference type="RefSeq" id="WP_136080701.1">
    <property type="nucleotide sequence ID" value="NZ_CAAHFG010000002.1"/>
</dbReference>
<dbReference type="AlphaFoldDB" id="A0A6C2U536"/>
<dbReference type="InterPro" id="IPR020449">
    <property type="entry name" value="Tscrpt_reg_AraC-type_HTH"/>
</dbReference>
<dbReference type="GO" id="GO:0003700">
    <property type="term" value="F:DNA-binding transcription factor activity"/>
    <property type="evidence" value="ECO:0007669"/>
    <property type="project" value="InterPro"/>
</dbReference>
<dbReference type="SMART" id="SM00342">
    <property type="entry name" value="HTH_ARAC"/>
    <property type="match status" value="1"/>
</dbReference>
<accession>A0A6C2U536</accession>
<evidence type="ECO:0000256" key="1">
    <source>
        <dbReference type="ARBA" id="ARBA00023015"/>
    </source>
</evidence>
<dbReference type="EMBL" id="CAAHFG010000002">
    <property type="protein sequence ID" value="VGO15100.1"/>
    <property type="molecule type" value="Genomic_DNA"/>
</dbReference>
<keyword evidence="6" id="KW-1185">Reference proteome</keyword>
<keyword evidence="3" id="KW-0804">Transcription</keyword>
<keyword evidence="1" id="KW-0805">Transcription regulation</keyword>
<dbReference type="Pfam" id="PF12833">
    <property type="entry name" value="HTH_18"/>
    <property type="match status" value="1"/>
</dbReference>
<dbReference type="GO" id="GO:0043565">
    <property type="term" value="F:sequence-specific DNA binding"/>
    <property type="evidence" value="ECO:0007669"/>
    <property type="project" value="InterPro"/>
</dbReference>
<protein>
    <submittedName>
        <fullName evidence="5">HTH-type transcriptional activator RhaS</fullName>
    </submittedName>
</protein>
<proteinExistence type="predicted"/>
<dbReference type="CDD" id="cd02208">
    <property type="entry name" value="cupin_RmlC-like"/>
    <property type="match status" value="1"/>
</dbReference>
<evidence type="ECO:0000313" key="6">
    <source>
        <dbReference type="Proteomes" id="UP000366872"/>
    </source>
</evidence>
<dbReference type="InterPro" id="IPR050204">
    <property type="entry name" value="AraC_XylS_family_regulators"/>
</dbReference>
<dbReference type="InterPro" id="IPR018062">
    <property type="entry name" value="HTH_AraC-typ_CS"/>
</dbReference>
<evidence type="ECO:0000313" key="5">
    <source>
        <dbReference type="EMBL" id="VGO15100.1"/>
    </source>
</evidence>
<dbReference type="Proteomes" id="UP000366872">
    <property type="component" value="Unassembled WGS sequence"/>
</dbReference>
<keyword evidence="2" id="KW-0238">DNA-binding</keyword>
<dbReference type="Gene3D" id="2.60.120.10">
    <property type="entry name" value="Jelly Rolls"/>
    <property type="match status" value="1"/>
</dbReference>
<dbReference type="Gene3D" id="1.10.10.60">
    <property type="entry name" value="Homeodomain-like"/>
    <property type="match status" value="2"/>
</dbReference>
<evidence type="ECO:0000256" key="3">
    <source>
        <dbReference type="ARBA" id="ARBA00023163"/>
    </source>
</evidence>
<dbReference type="PANTHER" id="PTHR46796:SF13">
    <property type="entry name" value="HTH-TYPE TRANSCRIPTIONAL ACTIVATOR RHAS"/>
    <property type="match status" value="1"/>
</dbReference>
<dbReference type="InterPro" id="IPR011051">
    <property type="entry name" value="RmlC_Cupin_sf"/>
</dbReference>
<dbReference type="PROSITE" id="PS01124">
    <property type="entry name" value="HTH_ARAC_FAMILY_2"/>
    <property type="match status" value="1"/>
</dbReference>
<dbReference type="Pfam" id="PF07883">
    <property type="entry name" value="Cupin_2"/>
    <property type="match status" value="1"/>
</dbReference>
<dbReference type="PRINTS" id="PR00032">
    <property type="entry name" value="HTHARAC"/>
</dbReference>
<organism evidence="5 6">
    <name type="scientific">Pontiella desulfatans</name>
    <dbReference type="NCBI Taxonomy" id="2750659"/>
    <lineage>
        <taxon>Bacteria</taxon>
        <taxon>Pseudomonadati</taxon>
        <taxon>Kiritimatiellota</taxon>
        <taxon>Kiritimatiellia</taxon>
        <taxon>Kiritimatiellales</taxon>
        <taxon>Pontiellaceae</taxon>
        <taxon>Pontiella</taxon>
    </lineage>
</organism>
<dbReference type="SUPFAM" id="SSF51182">
    <property type="entry name" value="RmlC-like cupins"/>
    <property type="match status" value="1"/>
</dbReference>
<dbReference type="InterPro" id="IPR009057">
    <property type="entry name" value="Homeodomain-like_sf"/>
</dbReference>
<feature type="domain" description="HTH araC/xylS-type" evidence="4">
    <location>
        <begin position="178"/>
        <end position="276"/>
    </location>
</feature>
<name>A0A6C2U536_PONDE</name>
<dbReference type="PANTHER" id="PTHR46796">
    <property type="entry name" value="HTH-TYPE TRANSCRIPTIONAL ACTIVATOR RHAS-RELATED"/>
    <property type="match status" value="1"/>
</dbReference>
<dbReference type="SUPFAM" id="SSF46689">
    <property type="entry name" value="Homeodomain-like"/>
    <property type="match status" value="2"/>
</dbReference>
<dbReference type="InterPro" id="IPR013096">
    <property type="entry name" value="Cupin_2"/>
</dbReference>
<dbReference type="InterPro" id="IPR014710">
    <property type="entry name" value="RmlC-like_jellyroll"/>
</dbReference>